<organism evidence="3 4">
    <name type="scientific">Vibrio diazotrophicus</name>
    <dbReference type="NCBI Taxonomy" id="685"/>
    <lineage>
        <taxon>Bacteria</taxon>
        <taxon>Pseudomonadati</taxon>
        <taxon>Pseudomonadota</taxon>
        <taxon>Gammaproteobacteria</taxon>
        <taxon>Vibrionales</taxon>
        <taxon>Vibrionaceae</taxon>
        <taxon>Vibrio</taxon>
    </lineage>
</organism>
<accession>A0A2J8FZ85</accession>
<gene>
    <name evidence="3" type="ORF">C1N32_01255</name>
</gene>
<evidence type="ECO:0000313" key="3">
    <source>
        <dbReference type="EMBL" id="PNI06663.1"/>
    </source>
</evidence>
<feature type="domain" description="Enoyl reductase (ER)" evidence="2">
    <location>
        <begin position="19"/>
        <end position="338"/>
    </location>
</feature>
<sequence>MTDSTNQRIVLASRPVGAPTPENFRLETVAKPEPKEGEVLLRTIYLSLDPYMRGRMSDAESYAEPLAINDVMIGGTVCQVEASNTPDFQVGEWVLSYTTGWQKYSLSTGAGLLKLGANPTNPSWALGILGMPGFTAYMGLLDIGAPQAGETIVVASATGPVGSTVGQIGKIKGCRVVGIAGGEEKCRYAVEVLGMDACIDHKAEDFAEQLKEACPQGIDVYFENVGGKVFDAVMPLLNTKARMPVCGLIAQYNATSLPEGPDRLSQLTGLILTKRLKVQGFIIFDDYGHRYGEFAADMNKWVAEGKIKYREQVEVGLENAPEQLIGLLEGKNFGKLVIEVAKPL</sequence>
<evidence type="ECO:0000313" key="4">
    <source>
        <dbReference type="Proteomes" id="UP000236449"/>
    </source>
</evidence>
<dbReference type="InterPro" id="IPR041694">
    <property type="entry name" value="ADH_N_2"/>
</dbReference>
<dbReference type="FunFam" id="3.40.50.720:FF:000121">
    <property type="entry name" value="Prostaglandin reductase 2"/>
    <property type="match status" value="1"/>
</dbReference>
<dbReference type="PANTHER" id="PTHR43205">
    <property type="entry name" value="PROSTAGLANDIN REDUCTASE"/>
    <property type="match status" value="1"/>
</dbReference>
<dbReference type="PANTHER" id="PTHR43205:SF7">
    <property type="entry name" value="PROSTAGLANDIN REDUCTASE 1"/>
    <property type="match status" value="1"/>
</dbReference>
<reference evidence="3 4" key="1">
    <citation type="submission" date="2018-01" db="EMBL/GenBank/DDBJ databases">
        <title>Draft genome sequences of six Vibrio diazotrophicus strains isolated from deep-sea sediments of the Baltic Sea.</title>
        <authorList>
            <person name="Castillo D."/>
            <person name="Vandieken V."/>
            <person name="Chiang O."/>
            <person name="Middelboe M."/>
        </authorList>
    </citation>
    <scope>NUCLEOTIDE SEQUENCE [LARGE SCALE GENOMIC DNA]</scope>
    <source>
        <strain evidence="3 4">60.27F</strain>
    </source>
</reference>
<dbReference type="RefSeq" id="WP_102965179.1">
    <property type="nucleotide sequence ID" value="NZ_POSJ01000014.1"/>
</dbReference>
<dbReference type="SUPFAM" id="SSF51735">
    <property type="entry name" value="NAD(P)-binding Rossmann-fold domains"/>
    <property type="match status" value="1"/>
</dbReference>
<name>A0A2J8FZ85_VIBDI</name>
<dbReference type="AlphaFoldDB" id="A0A2J8FZ85"/>
<dbReference type="Gene3D" id="3.90.180.10">
    <property type="entry name" value="Medium-chain alcohol dehydrogenases, catalytic domain"/>
    <property type="match status" value="1"/>
</dbReference>
<dbReference type="Proteomes" id="UP000236449">
    <property type="component" value="Unassembled WGS sequence"/>
</dbReference>
<comment type="caution">
    <text evidence="3">The sequence shown here is derived from an EMBL/GenBank/DDBJ whole genome shotgun (WGS) entry which is preliminary data.</text>
</comment>
<evidence type="ECO:0000259" key="2">
    <source>
        <dbReference type="SMART" id="SM00829"/>
    </source>
</evidence>
<dbReference type="GO" id="GO:0016628">
    <property type="term" value="F:oxidoreductase activity, acting on the CH-CH group of donors, NAD or NADP as acceptor"/>
    <property type="evidence" value="ECO:0007669"/>
    <property type="project" value="InterPro"/>
</dbReference>
<dbReference type="InterPro" id="IPR036291">
    <property type="entry name" value="NAD(P)-bd_dom_sf"/>
</dbReference>
<dbReference type="Pfam" id="PF16884">
    <property type="entry name" value="ADH_N_2"/>
    <property type="match status" value="1"/>
</dbReference>
<dbReference type="Gene3D" id="3.40.50.720">
    <property type="entry name" value="NAD(P)-binding Rossmann-like Domain"/>
    <property type="match status" value="1"/>
</dbReference>
<dbReference type="InterPro" id="IPR013149">
    <property type="entry name" value="ADH-like_C"/>
</dbReference>
<dbReference type="Pfam" id="PF00107">
    <property type="entry name" value="ADH_zinc_N"/>
    <property type="match status" value="1"/>
</dbReference>
<dbReference type="CDD" id="cd05288">
    <property type="entry name" value="PGDH"/>
    <property type="match status" value="1"/>
</dbReference>
<dbReference type="SMART" id="SM00829">
    <property type="entry name" value="PKS_ER"/>
    <property type="match status" value="1"/>
</dbReference>
<protein>
    <submittedName>
        <fullName evidence="3">NADP-dependent oxidoreductase</fullName>
    </submittedName>
</protein>
<dbReference type="OrthoDB" id="9805663at2"/>
<dbReference type="EMBL" id="POSK01000001">
    <property type="protein sequence ID" value="PNI06663.1"/>
    <property type="molecule type" value="Genomic_DNA"/>
</dbReference>
<dbReference type="SUPFAM" id="SSF50129">
    <property type="entry name" value="GroES-like"/>
    <property type="match status" value="1"/>
</dbReference>
<keyword evidence="1" id="KW-0560">Oxidoreductase</keyword>
<dbReference type="InterPro" id="IPR045010">
    <property type="entry name" value="MDR_fam"/>
</dbReference>
<evidence type="ECO:0000256" key="1">
    <source>
        <dbReference type="ARBA" id="ARBA00023002"/>
    </source>
</evidence>
<dbReference type="InterPro" id="IPR020843">
    <property type="entry name" value="ER"/>
</dbReference>
<proteinExistence type="predicted"/>
<dbReference type="InterPro" id="IPR011032">
    <property type="entry name" value="GroES-like_sf"/>
</dbReference>